<name>A0A521EY88_SACCC</name>
<dbReference type="Proteomes" id="UP000319040">
    <property type="component" value="Unassembled WGS sequence"/>
</dbReference>
<dbReference type="OrthoDB" id="1490335at2"/>
<organism evidence="2 3">
    <name type="scientific">Saccharicrinis carchari</name>
    <dbReference type="NCBI Taxonomy" id="1168039"/>
    <lineage>
        <taxon>Bacteria</taxon>
        <taxon>Pseudomonadati</taxon>
        <taxon>Bacteroidota</taxon>
        <taxon>Bacteroidia</taxon>
        <taxon>Marinilabiliales</taxon>
        <taxon>Marinilabiliaceae</taxon>
        <taxon>Saccharicrinis</taxon>
    </lineage>
</organism>
<protein>
    <submittedName>
        <fullName evidence="2">Por secretion system C-terminal sorting domain-containing protein</fullName>
    </submittedName>
</protein>
<dbReference type="SUPFAM" id="SSF49899">
    <property type="entry name" value="Concanavalin A-like lectins/glucanases"/>
    <property type="match status" value="1"/>
</dbReference>
<evidence type="ECO:0000259" key="1">
    <source>
        <dbReference type="PROSITE" id="PS50835"/>
    </source>
</evidence>
<dbReference type="InterPro" id="IPR026444">
    <property type="entry name" value="Secre_tail"/>
</dbReference>
<evidence type="ECO:0000313" key="3">
    <source>
        <dbReference type="Proteomes" id="UP000319040"/>
    </source>
</evidence>
<accession>A0A521EY88</accession>
<proteinExistence type="predicted"/>
<gene>
    <name evidence="2" type="ORF">SAMN06265379_11213</name>
</gene>
<dbReference type="GO" id="GO:0004553">
    <property type="term" value="F:hydrolase activity, hydrolyzing O-glycosyl compounds"/>
    <property type="evidence" value="ECO:0007669"/>
    <property type="project" value="UniProtKB-ARBA"/>
</dbReference>
<dbReference type="Pfam" id="PF18962">
    <property type="entry name" value="Por_Secre_tail"/>
    <property type="match status" value="1"/>
</dbReference>
<sequence>MRYVNRIIPHWLIIIFSISASQLSGQQIDIPRISLMPNFPQPYEMRDWKKVAGGYDSIVFNQNLVGEHLPLVFSRNNSLNYPGLPSFGLHTAVGTNAPSSGEAINVIPAVVGASLVGIDKTNQFGNNWVSMVREFFNKRPQENIYLNHPQTSSGNDWWYETMPNVFFMQLKDLYPEIQIFDDQLPVMANQWMRALRKMGASDTPWASPYMNYRAWSMSTMDPLDEGVKQPEAAGAIAWILYNTYVETGQKEYLKGAEWAMEFLNEWADNPSYELQLPYGVYTAARMNAEMATRYDIEKMVNWCFDRGDLRGWGAIVGRWGDLDCSGLIGEANDNGNDYAFLMNGFQQAGALVPMLRYDERFSKSIAKWVLNMANASRLLYPAYLPPNMQDNATWSETYDPNSYIAYEALREVKNNEEPYATGDAIAGGWAQTNLMLYGSSHVGTLAAIIDTTNIEGILQLDLLKTDYFGQEAFPSYLYYNPFEQAHSVNFYLPEGTFKLYDAISNQFIGHGQSGVSSIELSAGSAVMIVIVPQEAEIEYTNNKTIANGVIIDFNNGLPTENLPPRIKALASADSTLEINKSTTIYCTAYDANNEELTYSWFIGNSVSMATSEIKYDAPKDVGKYTIACKVENKSGLTDSLSIQIDVVERIPHPPKILSITATPRKCKPGEKIALLCNAQDYYNDPLQYAWETKLSGAIAGDGESVTLTAPEEEGNYYILCKVSNPDNLFAKDSVQIIVRDFQDNPAGDRVAFYKLRGNADDDSGNNLHGIVGGGITWTDDMNGNNNHAARFDGSSANILMPSSEKLNFSEEISISIFLKIDELSTKEQHPISHGSWENRFKISITDNKLRFTVNSSESIRDLDSESSLTAGEWYHVVALYDGVNMEIWLNGELDSFANHSGTINQSPVNMVLGQNLPGNNEYNFMGDMAMVSIFNFALTPAQINKVQLLEDVGITHPSTNKDLVIYPNPVNNLVVNLLFDTSDVEYVQYQIFDIKGSLAFYESHSLSDDGQTPLTINLPSSFLSGLYFLRILTNNKTLSTRFMISE</sequence>
<evidence type="ECO:0000313" key="2">
    <source>
        <dbReference type="EMBL" id="SMO88855.1"/>
    </source>
</evidence>
<dbReference type="Gene3D" id="2.60.120.200">
    <property type="match status" value="1"/>
</dbReference>
<dbReference type="Gene3D" id="2.60.40.10">
    <property type="entry name" value="Immunoglobulins"/>
    <property type="match status" value="1"/>
</dbReference>
<keyword evidence="3" id="KW-1185">Reference proteome</keyword>
<dbReference type="InterPro" id="IPR013783">
    <property type="entry name" value="Ig-like_fold"/>
</dbReference>
<dbReference type="EMBL" id="FXTB01000012">
    <property type="protein sequence ID" value="SMO88855.1"/>
    <property type="molecule type" value="Genomic_DNA"/>
</dbReference>
<feature type="domain" description="Ig-like" evidence="1">
    <location>
        <begin position="654"/>
        <end position="737"/>
    </location>
</feature>
<feature type="domain" description="Ig-like" evidence="1">
    <location>
        <begin position="564"/>
        <end position="643"/>
    </location>
</feature>
<dbReference type="InterPro" id="IPR007110">
    <property type="entry name" value="Ig-like_dom"/>
</dbReference>
<dbReference type="InterPro" id="IPR013320">
    <property type="entry name" value="ConA-like_dom_sf"/>
</dbReference>
<dbReference type="AlphaFoldDB" id="A0A521EY88"/>
<dbReference type="GO" id="GO:0005975">
    <property type="term" value="P:carbohydrate metabolic process"/>
    <property type="evidence" value="ECO:0007669"/>
    <property type="project" value="UniProtKB-ARBA"/>
</dbReference>
<dbReference type="Pfam" id="PF13385">
    <property type="entry name" value="Laminin_G_3"/>
    <property type="match status" value="1"/>
</dbReference>
<dbReference type="RefSeq" id="WP_142534586.1">
    <property type="nucleotide sequence ID" value="NZ_FXTB01000012.1"/>
</dbReference>
<reference evidence="2 3" key="1">
    <citation type="submission" date="2017-05" db="EMBL/GenBank/DDBJ databases">
        <authorList>
            <person name="Varghese N."/>
            <person name="Submissions S."/>
        </authorList>
    </citation>
    <scope>NUCLEOTIDE SEQUENCE [LARGE SCALE GENOMIC DNA]</scope>
    <source>
        <strain evidence="2 3">DSM 27040</strain>
    </source>
</reference>
<dbReference type="PROSITE" id="PS50835">
    <property type="entry name" value="IG_LIKE"/>
    <property type="match status" value="2"/>
</dbReference>
<dbReference type="NCBIfam" id="TIGR04183">
    <property type="entry name" value="Por_Secre_tail"/>
    <property type="match status" value="1"/>
</dbReference>